<dbReference type="PROSITE" id="PS51257">
    <property type="entry name" value="PROKAR_LIPOPROTEIN"/>
    <property type="match status" value="1"/>
</dbReference>
<keyword evidence="4" id="KW-1185">Reference proteome</keyword>
<dbReference type="Proteomes" id="UP000636505">
    <property type="component" value="Unassembled WGS sequence"/>
</dbReference>
<organism evidence="3 4">
    <name type="scientific">Vasconcelosia minhoensis LEGE 07310</name>
    <dbReference type="NCBI Taxonomy" id="915328"/>
    <lineage>
        <taxon>Bacteria</taxon>
        <taxon>Bacillati</taxon>
        <taxon>Cyanobacteriota</taxon>
        <taxon>Cyanophyceae</taxon>
        <taxon>Nodosilineales</taxon>
        <taxon>Cymatolegaceae</taxon>
        <taxon>Vasconcelosia</taxon>
        <taxon>Vasconcelosia minhoensis</taxon>
    </lineage>
</organism>
<dbReference type="RefSeq" id="WP_193908344.1">
    <property type="nucleotide sequence ID" value="NZ_JADEXG010000033.1"/>
</dbReference>
<dbReference type="SMART" id="SM00062">
    <property type="entry name" value="PBPb"/>
    <property type="match status" value="1"/>
</dbReference>
<comment type="caution">
    <text evidence="3">The sequence shown here is derived from an EMBL/GenBank/DDBJ whole genome shotgun (WGS) entry which is preliminary data.</text>
</comment>
<sequence length="301" mass="32251">MVADLLRAMFPKGLPRMAALFCLSLFLTVGIAACSGEESATSSVEPLQLEDIANIAPAESALATIESTGKVRVAVPADFPPFGFVSPRMQPIGYDIEMARAIAEGLGADAEVIPVVGNYRIPFLQTGRVDMIISSLGKNEERDLIIDFSEAYAPFFSGVYGSPDLTIKSIEDLDGYSIGVAQGALEDLEVSRLVEEGGFDVDIKRYANNSLTASALVSGQVNAIATGNVVAARLIQDNPDQQIESKFILKDSPCYVGVRENDQPLLEEVNAIIADLKQSGRLNEMSVTWFGEPLPEDIAST</sequence>
<gene>
    <name evidence="3" type="ORF">IQ241_14385</name>
</gene>
<proteinExistence type="predicted"/>
<dbReference type="InterPro" id="IPR001638">
    <property type="entry name" value="Solute-binding_3/MltF_N"/>
</dbReference>
<dbReference type="SUPFAM" id="SSF53850">
    <property type="entry name" value="Periplasmic binding protein-like II"/>
    <property type="match status" value="1"/>
</dbReference>
<feature type="domain" description="Solute-binding protein family 3/N-terminal" evidence="2">
    <location>
        <begin position="70"/>
        <end position="293"/>
    </location>
</feature>
<dbReference type="Pfam" id="PF00497">
    <property type="entry name" value="SBP_bac_3"/>
    <property type="match status" value="1"/>
</dbReference>
<reference evidence="3" key="1">
    <citation type="submission" date="2020-10" db="EMBL/GenBank/DDBJ databases">
        <authorList>
            <person name="Castelo-Branco R."/>
            <person name="Eusebio N."/>
            <person name="Adriana R."/>
            <person name="Vieira A."/>
            <person name="Brugerolle De Fraissinette N."/>
            <person name="Rezende De Castro R."/>
            <person name="Schneider M.P."/>
            <person name="Vasconcelos V."/>
            <person name="Leao P.N."/>
        </authorList>
    </citation>
    <scope>NUCLEOTIDE SEQUENCE</scope>
    <source>
        <strain evidence="3">LEGE 07310</strain>
    </source>
</reference>
<dbReference type="PANTHER" id="PTHR35936:SF37">
    <property type="entry name" value="AMINO ACID ABC TRANSPORTER SUBSTRATE-BINDING PROTEIN"/>
    <property type="match status" value="1"/>
</dbReference>
<evidence type="ECO:0000259" key="2">
    <source>
        <dbReference type="SMART" id="SM00062"/>
    </source>
</evidence>
<dbReference type="EMBL" id="JADEXG010000033">
    <property type="protein sequence ID" value="MBE9078470.1"/>
    <property type="molecule type" value="Genomic_DNA"/>
</dbReference>
<evidence type="ECO:0000313" key="4">
    <source>
        <dbReference type="Proteomes" id="UP000636505"/>
    </source>
</evidence>
<name>A0A8J7DNQ9_9CYAN</name>
<dbReference type="AlphaFoldDB" id="A0A8J7DNQ9"/>
<keyword evidence="1" id="KW-0732">Signal</keyword>
<evidence type="ECO:0000256" key="1">
    <source>
        <dbReference type="ARBA" id="ARBA00022729"/>
    </source>
</evidence>
<protein>
    <submittedName>
        <fullName evidence="3">Transporter substrate-binding domain-containing protein</fullName>
    </submittedName>
</protein>
<evidence type="ECO:0000313" key="3">
    <source>
        <dbReference type="EMBL" id="MBE9078470.1"/>
    </source>
</evidence>
<accession>A0A8J7DNQ9</accession>
<dbReference type="PANTHER" id="PTHR35936">
    <property type="entry name" value="MEMBRANE-BOUND LYTIC MUREIN TRANSGLYCOSYLASE F"/>
    <property type="match status" value="1"/>
</dbReference>
<dbReference type="Gene3D" id="3.40.190.10">
    <property type="entry name" value="Periplasmic binding protein-like II"/>
    <property type="match status" value="2"/>
</dbReference>